<evidence type="ECO:0000256" key="3">
    <source>
        <dbReference type="ARBA" id="ARBA00022912"/>
    </source>
</evidence>
<dbReference type="Pfam" id="PF19567">
    <property type="entry name" value="CpsB_CapC"/>
    <property type="match status" value="1"/>
</dbReference>
<comment type="catalytic activity">
    <reaction evidence="4 5">
        <text>O-phospho-L-tyrosyl-[protein] + H2O = L-tyrosyl-[protein] + phosphate</text>
        <dbReference type="Rhea" id="RHEA:10684"/>
        <dbReference type="Rhea" id="RHEA-COMP:10136"/>
        <dbReference type="Rhea" id="RHEA-COMP:20101"/>
        <dbReference type="ChEBI" id="CHEBI:15377"/>
        <dbReference type="ChEBI" id="CHEBI:43474"/>
        <dbReference type="ChEBI" id="CHEBI:46858"/>
        <dbReference type="ChEBI" id="CHEBI:61978"/>
        <dbReference type="EC" id="3.1.3.48"/>
    </reaction>
</comment>
<organism evidence="6 7">
    <name type="scientific">Paenisporosarcina macmurdoensis</name>
    <dbReference type="NCBI Taxonomy" id="212659"/>
    <lineage>
        <taxon>Bacteria</taxon>
        <taxon>Bacillati</taxon>
        <taxon>Bacillota</taxon>
        <taxon>Bacilli</taxon>
        <taxon>Bacillales</taxon>
        <taxon>Caryophanaceae</taxon>
        <taxon>Paenisporosarcina</taxon>
    </lineage>
</organism>
<gene>
    <name evidence="6" type="ORF">ACFPYN_12550</name>
</gene>
<dbReference type="PANTHER" id="PTHR39181:SF1">
    <property type="entry name" value="TYROSINE-PROTEIN PHOSPHATASE YWQE"/>
    <property type="match status" value="1"/>
</dbReference>
<dbReference type="EMBL" id="JBHSRI010000019">
    <property type="protein sequence ID" value="MFC6040253.1"/>
    <property type="molecule type" value="Genomic_DNA"/>
</dbReference>
<dbReference type="PIRSF" id="PIRSF016557">
    <property type="entry name" value="Caps_synth_CpsB"/>
    <property type="match status" value="1"/>
</dbReference>
<keyword evidence="3 5" id="KW-0904">Protein phosphatase</keyword>
<evidence type="ECO:0000313" key="7">
    <source>
        <dbReference type="Proteomes" id="UP001596170"/>
    </source>
</evidence>
<proteinExistence type="inferred from homology"/>
<evidence type="ECO:0000256" key="4">
    <source>
        <dbReference type="ARBA" id="ARBA00051722"/>
    </source>
</evidence>
<evidence type="ECO:0000256" key="5">
    <source>
        <dbReference type="PIRNR" id="PIRNR016557"/>
    </source>
</evidence>
<reference evidence="7" key="1">
    <citation type="journal article" date="2019" name="Int. J. Syst. Evol. Microbiol.">
        <title>The Global Catalogue of Microorganisms (GCM) 10K type strain sequencing project: providing services to taxonomists for standard genome sequencing and annotation.</title>
        <authorList>
            <consortium name="The Broad Institute Genomics Platform"/>
            <consortium name="The Broad Institute Genome Sequencing Center for Infectious Disease"/>
            <person name="Wu L."/>
            <person name="Ma J."/>
        </authorList>
    </citation>
    <scope>NUCLEOTIDE SEQUENCE [LARGE SCALE GENOMIC DNA]</scope>
    <source>
        <strain evidence="7">CCUG 54527</strain>
    </source>
</reference>
<sequence length="256" mass="28610">MIDIHSHILYGLDDGAKDLAGSIEMARQAVAEGITSVIATPHHRHPSYTNTKTDILLGVNQLQAELQRQSIPLNVYAGQEIRIFGEMVDVLIHNDELLTLHNSEYVLVEFPSSSIPKYTEQLFYDLLVKGFTPIIAHPERNAEIAENTDKLYRLIKNGALSQVTAASVAGMFGKKTQKLSLDLLEHQQAHFVASDAHNITNRACVWKQAMDKLDKKLGSDMVTLVNMQAQDVVQGRSMRKLAPERITQRKKLFGLV</sequence>
<dbReference type="EC" id="3.1.3.48" evidence="5"/>
<evidence type="ECO:0000313" key="6">
    <source>
        <dbReference type="EMBL" id="MFC6040253.1"/>
    </source>
</evidence>
<keyword evidence="7" id="KW-1185">Reference proteome</keyword>
<protein>
    <recommendedName>
        <fullName evidence="5">Tyrosine-protein phosphatase</fullName>
        <ecNumber evidence="5">3.1.3.48</ecNumber>
    </recommendedName>
</protein>
<dbReference type="RefSeq" id="WP_377734636.1">
    <property type="nucleotide sequence ID" value="NZ_JBHSRI010000019.1"/>
</dbReference>
<dbReference type="Gene3D" id="3.20.20.140">
    <property type="entry name" value="Metal-dependent hydrolases"/>
    <property type="match status" value="1"/>
</dbReference>
<evidence type="ECO:0000256" key="2">
    <source>
        <dbReference type="ARBA" id="ARBA00022801"/>
    </source>
</evidence>
<accession>A0ABW1LA10</accession>
<dbReference type="Proteomes" id="UP001596170">
    <property type="component" value="Unassembled WGS sequence"/>
</dbReference>
<comment type="similarity">
    <text evidence="1 5">Belongs to the metallo-dependent hydrolases superfamily. CpsB/CapC family.</text>
</comment>
<keyword evidence="2 5" id="KW-0378">Hydrolase</keyword>
<evidence type="ECO:0000256" key="1">
    <source>
        <dbReference type="ARBA" id="ARBA00005750"/>
    </source>
</evidence>
<comment type="caution">
    <text evidence="6">The sequence shown here is derived from an EMBL/GenBank/DDBJ whole genome shotgun (WGS) entry which is preliminary data.</text>
</comment>
<dbReference type="SUPFAM" id="SSF89550">
    <property type="entry name" value="PHP domain-like"/>
    <property type="match status" value="1"/>
</dbReference>
<dbReference type="InterPro" id="IPR016667">
    <property type="entry name" value="Caps_polysacc_synth_CpsB/CapC"/>
</dbReference>
<dbReference type="PANTHER" id="PTHR39181">
    <property type="entry name" value="TYROSINE-PROTEIN PHOSPHATASE YWQE"/>
    <property type="match status" value="1"/>
</dbReference>
<name>A0ABW1LA10_9BACL</name>
<dbReference type="InterPro" id="IPR016195">
    <property type="entry name" value="Pol/histidinol_Pase-like"/>
</dbReference>